<gene>
    <name evidence="1" type="ORF">IE53DRAFT_385400</name>
</gene>
<protein>
    <submittedName>
        <fullName evidence="1">Uncharacterized protein</fullName>
    </submittedName>
</protein>
<organism evidence="1 2">
    <name type="scientific">Violaceomyces palustris</name>
    <dbReference type="NCBI Taxonomy" id="1673888"/>
    <lineage>
        <taxon>Eukaryota</taxon>
        <taxon>Fungi</taxon>
        <taxon>Dikarya</taxon>
        <taxon>Basidiomycota</taxon>
        <taxon>Ustilaginomycotina</taxon>
        <taxon>Ustilaginomycetes</taxon>
        <taxon>Violaceomycetales</taxon>
        <taxon>Violaceomycetaceae</taxon>
        <taxon>Violaceomyces</taxon>
    </lineage>
</organism>
<accession>A0ACD0P2F2</accession>
<proteinExistence type="predicted"/>
<keyword evidence="2" id="KW-1185">Reference proteome</keyword>
<name>A0ACD0P2F2_9BASI</name>
<sequence>MSSTKALSNREEEALLKETKAEALKKCDQFVKEFAQCSSGRTVSVAWACRDQHKALQDCMKKYTSAEAMESVKAEYLAKNR</sequence>
<dbReference type="EMBL" id="KZ819792">
    <property type="protein sequence ID" value="PWN52171.1"/>
    <property type="molecule type" value="Genomic_DNA"/>
</dbReference>
<evidence type="ECO:0000313" key="1">
    <source>
        <dbReference type="EMBL" id="PWN52171.1"/>
    </source>
</evidence>
<reference evidence="1 2" key="1">
    <citation type="journal article" date="2018" name="Mol. Biol. Evol.">
        <title>Broad Genomic Sampling Reveals a Smut Pathogenic Ancestry of the Fungal Clade Ustilaginomycotina.</title>
        <authorList>
            <person name="Kijpornyongpan T."/>
            <person name="Mondo S.J."/>
            <person name="Barry K."/>
            <person name="Sandor L."/>
            <person name="Lee J."/>
            <person name="Lipzen A."/>
            <person name="Pangilinan J."/>
            <person name="LaButti K."/>
            <person name="Hainaut M."/>
            <person name="Henrissat B."/>
            <person name="Grigoriev I.V."/>
            <person name="Spatafora J.W."/>
            <person name="Aime M.C."/>
        </authorList>
    </citation>
    <scope>NUCLEOTIDE SEQUENCE [LARGE SCALE GENOMIC DNA]</scope>
    <source>
        <strain evidence="1 2">SA 807</strain>
    </source>
</reference>
<dbReference type="Proteomes" id="UP000245626">
    <property type="component" value="Unassembled WGS sequence"/>
</dbReference>
<evidence type="ECO:0000313" key="2">
    <source>
        <dbReference type="Proteomes" id="UP000245626"/>
    </source>
</evidence>